<evidence type="ECO:0000313" key="12">
    <source>
        <dbReference type="EMBL" id="KAK1692914.1"/>
    </source>
</evidence>
<dbReference type="PROSITE" id="PS51081">
    <property type="entry name" value="ZF_SIAH"/>
    <property type="match status" value="1"/>
</dbReference>
<comment type="pathway">
    <text evidence="2">Protein modification; protein ubiquitination.</text>
</comment>
<accession>A0AAD8X3R0</accession>
<sequence length="294" mass="32504">MAPASTRAAAALDDVTLDNTDALDCGLCCLPLKPPIFQCKVGHVVCSPCRDKLGAARRCHVCRTTTSDGYHRNHDMEKLLESIRVPCSNAAYGCAAKPVYYDRDTHLRSCQHAPCHCPLKACGFAGSTSALMDHFATVHMWPSTTELCSWRPVQVHLREGFNVTSLRADKQRYLFLITVARKQFGTAISVFCVHPQAPVVDGEPLPTPRTVGFEVRLKYSRRNYGSGDMCRGHTQETKFKVAFTDLSNGLPDSDDACHFFLPKLVHPFDIETITAEFDVGTVRMDALSSSYTLS</sequence>
<dbReference type="PANTHER" id="PTHR10315:SF96">
    <property type="entry name" value="SIAH-TYPE DOMAIN-CONTAINING PROTEIN"/>
    <property type="match status" value="1"/>
</dbReference>
<organism evidence="12 13">
    <name type="scientific">Lolium multiflorum</name>
    <name type="common">Italian ryegrass</name>
    <name type="synonym">Lolium perenne subsp. multiflorum</name>
    <dbReference type="NCBI Taxonomy" id="4521"/>
    <lineage>
        <taxon>Eukaryota</taxon>
        <taxon>Viridiplantae</taxon>
        <taxon>Streptophyta</taxon>
        <taxon>Embryophyta</taxon>
        <taxon>Tracheophyta</taxon>
        <taxon>Spermatophyta</taxon>
        <taxon>Magnoliopsida</taxon>
        <taxon>Liliopsida</taxon>
        <taxon>Poales</taxon>
        <taxon>Poaceae</taxon>
        <taxon>BOP clade</taxon>
        <taxon>Pooideae</taxon>
        <taxon>Poodae</taxon>
        <taxon>Poeae</taxon>
        <taxon>Poeae Chloroplast Group 2 (Poeae type)</taxon>
        <taxon>Loliodinae</taxon>
        <taxon>Loliinae</taxon>
        <taxon>Lolium</taxon>
    </lineage>
</organism>
<dbReference type="GO" id="GO:0005737">
    <property type="term" value="C:cytoplasm"/>
    <property type="evidence" value="ECO:0007669"/>
    <property type="project" value="TreeGrafter"/>
</dbReference>
<keyword evidence="9" id="KW-0862">Zinc</keyword>
<evidence type="ECO:0000256" key="8">
    <source>
        <dbReference type="ARBA" id="ARBA00022786"/>
    </source>
</evidence>
<dbReference type="InterPro" id="IPR049548">
    <property type="entry name" value="Sina-like_RING"/>
</dbReference>
<keyword evidence="7 10" id="KW-0863">Zinc-finger</keyword>
<name>A0AAD8X3R0_LOLMU</name>
<evidence type="ECO:0000256" key="10">
    <source>
        <dbReference type="PROSITE-ProRule" id="PRU00455"/>
    </source>
</evidence>
<feature type="domain" description="SIAH-type" evidence="11">
    <location>
        <begin position="82"/>
        <end position="140"/>
    </location>
</feature>
<reference evidence="12" key="1">
    <citation type="submission" date="2023-07" db="EMBL/GenBank/DDBJ databases">
        <title>A chromosome-level genome assembly of Lolium multiflorum.</title>
        <authorList>
            <person name="Chen Y."/>
            <person name="Copetti D."/>
            <person name="Kolliker R."/>
            <person name="Studer B."/>
        </authorList>
    </citation>
    <scope>NUCLEOTIDE SEQUENCE</scope>
    <source>
        <strain evidence="12">02402/16</strain>
        <tissue evidence="12">Leaf</tissue>
    </source>
</reference>
<protein>
    <recommendedName>
        <fullName evidence="4">RING-type E3 ubiquitin transferase</fullName>
        <ecNumber evidence="4">2.3.2.27</ecNumber>
    </recommendedName>
</protein>
<dbReference type="CDD" id="cd16571">
    <property type="entry name" value="RING-HC_SIAHs"/>
    <property type="match status" value="1"/>
</dbReference>
<evidence type="ECO:0000313" key="13">
    <source>
        <dbReference type="Proteomes" id="UP001231189"/>
    </source>
</evidence>
<dbReference type="Pfam" id="PF21361">
    <property type="entry name" value="Sina_ZnF"/>
    <property type="match status" value="1"/>
</dbReference>
<keyword evidence="5" id="KW-0808">Transferase</keyword>
<dbReference type="SUPFAM" id="SSF49599">
    <property type="entry name" value="TRAF domain-like"/>
    <property type="match status" value="1"/>
</dbReference>
<evidence type="ECO:0000256" key="5">
    <source>
        <dbReference type="ARBA" id="ARBA00022679"/>
    </source>
</evidence>
<comment type="catalytic activity">
    <reaction evidence="1">
        <text>S-ubiquitinyl-[E2 ubiquitin-conjugating enzyme]-L-cysteine + [acceptor protein]-L-lysine = [E2 ubiquitin-conjugating enzyme]-L-cysteine + N(6)-ubiquitinyl-[acceptor protein]-L-lysine.</text>
        <dbReference type="EC" id="2.3.2.27"/>
    </reaction>
</comment>
<evidence type="ECO:0000256" key="3">
    <source>
        <dbReference type="ARBA" id="ARBA00009119"/>
    </source>
</evidence>
<keyword evidence="13" id="KW-1185">Reference proteome</keyword>
<comment type="caution">
    <text evidence="12">The sequence shown here is derived from an EMBL/GenBank/DDBJ whole genome shotgun (WGS) entry which is preliminary data.</text>
</comment>
<dbReference type="EC" id="2.3.2.27" evidence="4"/>
<evidence type="ECO:0000256" key="2">
    <source>
        <dbReference type="ARBA" id="ARBA00004906"/>
    </source>
</evidence>
<dbReference type="Gene3D" id="3.30.40.10">
    <property type="entry name" value="Zinc/RING finger domain, C3HC4 (zinc finger)"/>
    <property type="match status" value="1"/>
</dbReference>
<dbReference type="EMBL" id="JAUUTY010000001">
    <property type="protein sequence ID" value="KAK1692914.1"/>
    <property type="molecule type" value="Genomic_DNA"/>
</dbReference>
<evidence type="ECO:0000259" key="11">
    <source>
        <dbReference type="PROSITE" id="PS51081"/>
    </source>
</evidence>
<evidence type="ECO:0000256" key="6">
    <source>
        <dbReference type="ARBA" id="ARBA00022723"/>
    </source>
</evidence>
<dbReference type="GO" id="GO:0061630">
    <property type="term" value="F:ubiquitin protein ligase activity"/>
    <property type="evidence" value="ECO:0007669"/>
    <property type="project" value="UniProtKB-EC"/>
</dbReference>
<dbReference type="AlphaFoldDB" id="A0AAD8X3R0"/>
<dbReference type="InterPro" id="IPR013083">
    <property type="entry name" value="Znf_RING/FYVE/PHD"/>
</dbReference>
<keyword evidence="8" id="KW-0833">Ubl conjugation pathway</keyword>
<keyword evidence="6" id="KW-0479">Metal-binding</keyword>
<proteinExistence type="inferred from homology"/>
<evidence type="ECO:0000256" key="7">
    <source>
        <dbReference type="ARBA" id="ARBA00022771"/>
    </source>
</evidence>
<comment type="similarity">
    <text evidence="3">Belongs to the SINA (Seven in absentia) family.</text>
</comment>
<dbReference type="Pfam" id="PF21362">
    <property type="entry name" value="Sina_RING"/>
    <property type="match status" value="1"/>
</dbReference>
<dbReference type="GO" id="GO:0008270">
    <property type="term" value="F:zinc ion binding"/>
    <property type="evidence" value="ECO:0007669"/>
    <property type="project" value="UniProtKB-KW"/>
</dbReference>
<gene>
    <name evidence="12" type="ORF">QYE76_009611</name>
</gene>
<dbReference type="Proteomes" id="UP001231189">
    <property type="component" value="Unassembled WGS sequence"/>
</dbReference>
<dbReference type="PANTHER" id="PTHR10315">
    <property type="entry name" value="E3 UBIQUITIN PROTEIN LIGASE SIAH"/>
    <property type="match status" value="1"/>
</dbReference>
<dbReference type="InterPro" id="IPR052088">
    <property type="entry name" value="E3_ubiquitin-ligase_SINA"/>
</dbReference>
<evidence type="ECO:0000256" key="1">
    <source>
        <dbReference type="ARBA" id="ARBA00000900"/>
    </source>
</evidence>
<evidence type="ECO:0000256" key="9">
    <source>
        <dbReference type="ARBA" id="ARBA00022833"/>
    </source>
</evidence>
<dbReference type="InterPro" id="IPR013010">
    <property type="entry name" value="Znf_SIAH"/>
</dbReference>
<evidence type="ECO:0000256" key="4">
    <source>
        <dbReference type="ARBA" id="ARBA00012483"/>
    </source>
</evidence>